<dbReference type="EMBL" id="JAQQWP010000008">
    <property type="protein sequence ID" value="KAK8105584.1"/>
    <property type="molecule type" value="Genomic_DNA"/>
</dbReference>
<name>A0AAW0QPS7_9PEZI</name>
<gene>
    <name evidence="2" type="ORF">PG999_008943</name>
</gene>
<feature type="transmembrane region" description="Helical" evidence="1">
    <location>
        <begin position="7"/>
        <end position="25"/>
    </location>
</feature>
<dbReference type="Proteomes" id="UP001392437">
    <property type="component" value="Unassembled WGS sequence"/>
</dbReference>
<sequence>MSVLRMFPFKLDFIGFAIFVPVAAISQIFRLFVGGMGLGTTFLVFVVWDYCKGNKAMILFSIIREQYIRASGLNQVLYAS</sequence>
<accession>A0AAW0QPS7</accession>
<keyword evidence="3" id="KW-1185">Reference proteome</keyword>
<comment type="caution">
    <text evidence="2">The sequence shown here is derived from an EMBL/GenBank/DDBJ whole genome shotgun (WGS) entry which is preliminary data.</text>
</comment>
<evidence type="ECO:0000313" key="2">
    <source>
        <dbReference type="EMBL" id="KAK8105584.1"/>
    </source>
</evidence>
<dbReference type="AlphaFoldDB" id="A0AAW0QPS7"/>
<protein>
    <submittedName>
        <fullName evidence="2">MFS multidrug transporter</fullName>
    </submittedName>
</protein>
<evidence type="ECO:0000256" key="1">
    <source>
        <dbReference type="SAM" id="Phobius"/>
    </source>
</evidence>
<keyword evidence="1" id="KW-0472">Membrane</keyword>
<proteinExistence type="predicted"/>
<organism evidence="2 3">
    <name type="scientific">Apiospora kogelbergensis</name>
    <dbReference type="NCBI Taxonomy" id="1337665"/>
    <lineage>
        <taxon>Eukaryota</taxon>
        <taxon>Fungi</taxon>
        <taxon>Dikarya</taxon>
        <taxon>Ascomycota</taxon>
        <taxon>Pezizomycotina</taxon>
        <taxon>Sordariomycetes</taxon>
        <taxon>Xylariomycetidae</taxon>
        <taxon>Amphisphaeriales</taxon>
        <taxon>Apiosporaceae</taxon>
        <taxon>Apiospora</taxon>
    </lineage>
</organism>
<reference evidence="2 3" key="1">
    <citation type="submission" date="2023-01" db="EMBL/GenBank/DDBJ databases">
        <title>Analysis of 21 Apiospora genomes using comparative genomics revels a genus with tremendous synthesis potential of carbohydrate active enzymes and secondary metabolites.</title>
        <authorList>
            <person name="Sorensen T."/>
        </authorList>
    </citation>
    <scope>NUCLEOTIDE SEQUENCE [LARGE SCALE GENOMIC DNA]</scope>
    <source>
        <strain evidence="2 3">CBS 117206</strain>
    </source>
</reference>
<feature type="transmembrane region" description="Helical" evidence="1">
    <location>
        <begin position="31"/>
        <end position="51"/>
    </location>
</feature>
<evidence type="ECO:0000313" key="3">
    <source>
        <dbReference type="Proteomes" id="UP001392437"/>
    </source>
</evidence>
<keyword evidence="1" id="KW-0812">Transmembrane</keyword>
<keyword evidence="1" id="KW-1133">Transmembrane helix</keyword>